<gene>
    <name evidence="3" type="ORF">PECUL_23A050371</name>
</gene>
<proteinExistence type="predicted"/>
<reference evidence="3" key="1">
    <citation type="submission" date="2022-03" db="EMBL/GenBank/DDBJ databases">
        <authorList>
            <person name="Alioto T."/>
            <person name="Alioto T."/>
            <person name="Gomez Garrido J."/>
        </authorList>
    </citation>
    <scope>NUCLEOTIDE SEQUENCE</scope>
</reference>
<dbReference type="PANTHER" id="PTHR46019:SF2">
    <property type="entry name" value="BPI FOLD-CONTAINING FAMILY B MEMBER 6"/>
    <property type="match status" value="1"/>
</dbReference>
<dbReference type="AlphaFoldDB" id="A0AAD1SNU4"/>
<evidence type="ECO:0000313" key="4">
    <source>
        <dbReference type="Proteomes" id="UP001295444"/>
    </source>
</evidence>
<sequence length="343" mass="37619">MRTMSWLWLLVVFSSLLVSSESLDDVAILQLDSCALQNVVTDILTNKEILDAMAKSPAAKKALGKKGSSPIKGISNIKVEDLKFSQISLNIIPGTGIRMSVTNKIFITGKSFLGGKTEMKLEVNIVTYTSLEKDNSSCPRFVRSECQINIIDVKANLPKGILPNVMNNFLDKNLKLLLPKTLCPAVDLVLSIVNEKMCTKNISFPFGKVGSLLYSVSLLPTVTEEHIEIEFNATVKQGDVLIQPSKNATEIFDLPSNPGETSFFLKDDFLSCAFTALQQEGVFNLIATESELADAATMSISALSDVIPEKRLHLTTVRRLPQQTPQPGCPCAHPTLKFSHEEM</sequence>
<dbReference type="Proteomes" id="UP001295444">
    <property type="component" value="Chromosome 06"/>
</dbReference>
<dbReference type="Pfam" id="PF01273">
    <property type="entry name" value="LBP_BPI_CETP"/>
    <property type="match status" value="1"/>
</dbReference>
<organism evidence="3 4">
    <name type="scientific">Pelobates cultripes</name>
    <name type="common">Western spadefoot toad</name>
    <dbReference type="NCBI Taxonomy" id="61616"/>
    <lineage>
        <taxon>Eukaryota</taxon>
        <taxon>Metazoa</taxon>
        <taxon>Chordata</taxon>
        <taxon>Craniata</taxon>
        <taxon>Vertebrata</taxon>
        <taxon>Euteleostomi</taxon>
        <taxon>Amphibia</taxon>
        <taxon>Batrachia</taxon>
        <taxon>Anura</taxon>
        <taxon>Pelobatoidea</taxon>
        <taxon>Pelobatidae</taxon>
        <taxon>Pelobates</taxon>
    </lineage>
</organism>
<dbReference type="GO" id="GO:0008289">
    <property type="term" value="F:lipid binding"/>
    <property type="evidence" value="ECO:0007669"/>
    <property type="project" value="InterPro"/>
</dbReference>
<feature type="domain" description="Lipid-binding serum glycoprotein N-terminal" evidence="2">
    <location>
        <begin position="35"/>
        <end position="191"/>
    </location>
</feature>
<feature type="chain" id="PRO_5042181585" evidence="1">
    <location>
        <begin position="23"/>
        <end position="343"/>
    </location>
</feature>
<keyword evidence="1" id="KW-0732">Signal</keyword>
<protein>
    <submittedName>
        <fullName evidence="3">BPI fold-containing family B member 6</fullName>
    </submittedName>
</protein>
<dbReference type="PANTHER" id="PTHR46019">
    <property type="entry name" value="BPI FOLD-CONTAINING FAMILY B MEMBER 4-RELATED"/>
    <property type="match status" value="1"/>
</dbReference>
<dbReference type="InterPro" id="IPR017943">
    <property type="entry name" value="Bactericidal_perm-incr_a/b_dom"/>
</dbReference>
<feature type="signal peptide" evidence="1">
    <location>
        <begin position="1"/>
        <end position="22"/>
    </location>
</feature>
<dbReference type="SUPFAM" id="SSF55394">
    <property type="entry name" value="Bactericidal permeability-increasing protein, BPI"/>
    <property type="match status" value="1"/>
</dbReference>
<dbReference type="InterPro" id="IPR051660">
    <property type="entry name" value="BPI_fold-BPI/LBP"/>
</dbReference>
<name>A0AAD1SNU4_PELCU</name>
<evidence type="ECO:0000256" key="1">
    <source>
        <dbReference type="SAM" id="SignalP"/>
    </source>
</evidence>
<evidence type="ECO:0000313" key="3">
    <source>
        <dbReference type="EMBL" id="CAH2302312.1"/>
    </source>
</evidence>
<dbReference type="EMBL" id="OW240917">
    <property type="protein sequence ID" value="CAH2302312.1"/>
    <property type="molecule type" value="Genomic_DNA"/>
</dbReference>
<evidence type="ECO:0000259" key="2">
    <source>
        <dbReference type="Pfam" id="PF01273"/>
    </source>
</evidence>
<keyword evidence="4" id="KW-1185">Reference proteome</keyword>
<dbReference type="InterPro" id="IPR017942">
    <property type="entry name" value="Lipid-bd_serum_glycop_N"/>
</dbReference>
<dbReference type="Gene3D" id="3.15.10.10">
    <property type="entry name" value="Bactericidal permeability-increasing protein, domain 1"/>
    <property type="match status" value="1"/>
</dbReference>
<accession>A0AAD1SNU4</accession>